<evidence type="ECO:0000313" key="7">
    <source>
        <dbReference type="Proteomes" id="UP001199054"/>
    </source>
</evidence>
<accession>A0ABS8B5A2</accession>
<comment type="function">
    <text evidence="5">ATP-dependent carboxylate-amine ligase which exhibits weak glutamate--cysteine ligase activity.</text>
</comment>
<proteinExistence type="inferred from homology"/>
<dbReference type="SUPFAM" id="SSF55931">
    <property type="entry name" value="Glutamine synthetase/guanido kinase"/>
    <property type="match status" value="1"/>
</dbReference>
<keyword evidence="1 5" id="KW-0436">Ligase</keyword>
<dbReference type="InterPro" id="IPR050141">
    <property type="entry name" value="GCL_type2/YbdK_subfam"/>
</dbReference>
<name>A0ABS8B5A2_9ACTN</name>
<dbReference type="InterPro" id="IPR011793">
    <property type="entry name" value="YbdK"/>
</dbReference>
<keyword evidence="3 5" id="KW-0067">ATP-binding</keyword>
<comment type="catalytic activity">
    <reaction evidence="4 5">
        <text>L-cysteine + L-glutamate + ATP = gamma-L-glutamyl-L-cysteine + ADP + phosphate + H(+)</text>
        <dbReference type="Rhea" id="RHEA:13285"/>
        <dbReference type="ChEBI" id="CHEBI:15378"/>
        <dbReference type="ChEBI" id="CHEBI:29985"/>
        <dbReference type="ChEBI" id="CHEBI:30616"/>
        <dbReference type="ChEBI" id="CHEBI:35235"/>
        <dbReference type="ChEBI" id="CHEBI:43474"/>
        <dbReference type="ChEBI" id="CHEBI:58173"/>
        <dbReference type="ChEBI" id="CHEBI:456216"/>
        <dbReference type="EC" id="6.3.2.2"/>
    </reaction>
</comment>
<evidence type="ECO:0000313" key="6">
    <source>
        <dbReference type="EMBL" id="MCB5179795.1"/>
    </source>
</evidence>
<evidence type="ECO:0000256" key="1">
    <source>
        <dbReference type="ARBA" id="ARBA00022598"/>
    </source>
</evidence>
<organism evidence="6 7">
    <name type="scientific">Streptomyces antimicrobicus</name>
    <dbReference type="NCBI Taxonomy" id="2883108"/>
    <lineage>
        <taxon>Bacteria</taxon>
        <taxon>Bacillati</taxon>
        <taxon>Actinomycetota</taxon>
        <taxon>Actinomycetes</taxon>
        <taxon>Kitasatosporales</taxon>
        <taxon>Streptomycetaceae</taxon>
        <taxon>Streptomyces</taxon>
    </lineage>
</organism>
<dbReference type="RefSeq" id="WP_226726629.1">
    <property type="nucleotide sequence ID" value="NZ_JAJAUY010000028.1"/>
</dbReference>
<evidence type="ECO:0000256" key="2">
    <source>
        <dbReference type="ARBA" id="ARBA00022741"/>
    </source>
</evidence>
<dbReference type="EMBL" id="JAJAUY010000028">
    <property type="protein sequence ID" value="MCB5179795.1"/>
    <property type="molecule type" value="Genomic_DNA"/>
</dbReference>
<comment type="caution">
    <text evidence="6">The sequence shown here is derived from an EMBL/GenBank/DDBJ whole genome shotgun (WGS) entry which is preliminary data.</text>
</comment>
<dbReference type="EC" id="6.3.2.2" evidence="5"/>
<comment type="similarity">
    <text evidence="5">Belongs to the glutamate--cysteine ligase type 2 family. YbdK subfamily.</text>
</comment>
<reference evidence="6 7" key="1">
    <citation type="submission" date="2021-10" db="EMBL/GenBank/DDBJ databases">
        <title>Streptomyces sp. strain SMC 277, a novel streptomycete isolated from soil.</title>
        <authorList>
            <person name="Chanama M."/>
        </authorList>
    </citation>
    <scope>NUCLEOTIDE SEQUENCE [LARGE SCALE GENOMIC DNA]</scope>
    <source>
        <strain evidence="6 7">SMC 277</strain>
    </source>
</reference>
<dbReference type="GO" id="GO:0004357">
    <property type="term" value="F:glutamate-cysteine ligase activity"/>
    <property type="evidence" value="ECO:0007669"/>
    <property type="project" value="UniProtKB-EC"/>
</dbReference>
<gene>
    <name evidence="6" type="ORF">LG632_10425</name>
</gene>
<dbReference type="NCBIfam" id="TIGR02050">
    <property type="entry name" value="gshA_cyan_rel"/>
    <property type="match status" value="1"/>
</dbReference>
<evidence type="ECO:0000256" key="4">
    <source>
        <dbReference type="ARBA" id="ARBA00048819"/>
    </source>
</evidence>
<dbReference type="PANTHER" id="PTHR36510">
    <property type="entry name" value="GLUTAMATE--CYSTEINE LIGASE 2-RELATED"/>
    <property type="match status" value="1"/>
</dbReference>
<protein>
    <recommendedName>
        <fullName evidence="5">Putative glutamate--cysteine ligase 2</fullName>
        <ecNumber evidence="5">6.3.2.2</ecNumber>
    </recommendedName>
    <alternativeName>
        <fullName evidence="5">Gamma-glutamylcysteine synthetase 2</fullName>
        <shortName evidence="5">GCS 2</shortName>
        <shortName evidence="5">Gamma-GCS 2</shortName>
    </alternativeName>
</protein>
<dbReference type="PANTHER" id="PTHR36510:SF1">
    <property type="entry name" value="GLUTAMATE--CYSTEINE LIGASE 2-RELATED"/>
    <property type="match status" value="1"/>
</dbReference>
<dbReference type="Pfam" id="PF04107">
    <property type="entry name" value="GCS2"/>
    <property type="match status" value="1"/>
</dbReference>
<dbReference type="InterPro" id="IPR006336">
    <property type="entry name" value="GCS2"/>
</dbReference>
<dbReference type="Proteomes" id="UP001199054">
    <property type="component" value="Unassembled WGS sequence"/>
</dbReference>
<evidence type="ECO:0000256" key="5">
    <source>
        <dbReference type="HAMAP-Rule" id="MF_01609"/>
    </source>
</evidence>
<dbReference type="NCBIfam" id="NF010041">
    <property type="entry name" value="PRK13517.1-1"/>
    <property type="match status" value="1"/>
</dbReference>
<keyword evidence="2 5" id="KW-0547">Nucleotide-binding</keyword>
<dbReference type="Gene3D" id="3.30.590.20">
    <property type="match status" value="1"/>
</dbReference>
<sequence>MRVLTMGVEEEFLLVEATGAAPCGRAPQVIATAAVELGDQVQAEFYTAQVEVCSTPAADLESLRADLARLRRVVRAAAAEADCRVLATGTPPVRPARPLAITDCARYGEMARRFAALIDGYHGLVCGTHVHIGTLARHEALALAAHLRPWLPALQSLTGNSPFAQGCDTGFESWRSVEFARWPTVGPTPVLCEQEYEHVVSSLVRDRILLDRRMVYWYARPSEHVPTVEIRIADANADLDTVVLLAALVRGLSGVLLVDVERGVPAPVMTDRLLRSAHKYAAAHGLDGAGLDPVDGQEWPAGRLVDRLVERAAPALEATGDLGLVQDLLRRLREEGSGAARQRAAHRRRGSLADVVDALAATTAAA</sequence>
<dbReference type="HAMAP" id="MF_01609">
    <property type="entry name" value="Glu_cys_ligase_2"/>
    <property type="match status" value="1"/>
</dbReference>
<keyword evidence="7" id="KW-1185">Reference proteome</keyword>
<evidence type="ECO:0000256" key="3">
    <source>
        <dbReference type="ARBA" id="ARBA00022840"/>
    </source>
</evidence>
<dbReference type="InterPro" id="IPR014746">
    <property type="entry name" value="Gln_synth/guanido_kin_cat_dom"/>
</dbReference>